<dbReference type="KEGG" id="bpz:BP1026B_II0437"/>
<dbReference type="AlphaFoldDB" id="A0A0H3HR38"/>
<dbReference type="EMBL" id="CP002834">
    <property type="protein sequence ID" value="AFI68709.1"/>
    <property type="molecule type" value="Genomic_DNA"/>
</dbReference>
<dbReference type="InterPro" id="IPR009270">
    <property type="entry name" value="DUF927"/>
</dbReference>
<feature type="domain" description="DUF927" evidence="2">
    <location>
        <begin position="70"/>
        <end position="325"/>
    </location>
</feature>
<protein>
    <recommendedName>
        <fullName evidence="2">DUF927 domain-containing protein</fullName>
    </recommendedName>
</protein>
<evidence type="ECO:0000256" key="1">
    <source>
        <dbReference type="SAM" id="MobiDB-lite"/>
    </source>
</evidence>
<dbReference type="PATRIC" id="fig|884204.6.peg.6562"/>
<evidence type="ECO:0000313" key="3">
    <source>
        <dbReference type="EMBL" id="AFI68709.1"/>
    </source>
</evidence>
<evidence type="ECO:0000313" key="4">
    <source>
        <dbReference type="Proteomes" id="UP000010087"/>
    </source>
</evidence>
<proteinExistence type="predicted"/>
<evidence type="ECO:0000259" key="2">
    <source>
        <dbReference type="Pfam" id="PF06048"/>
    </source>
</evidence>
<dbReference type="RefSeq" id="WP_004553171.1">
    <property type="nucleotide sequence ID" value="NC_017832.1"/>
</dbReference>
<feature type="region of interest" description="Disordered" evidence="1">
    <location>
        <begin position="1"/>
        <end position="40"/>
    </location>
</feature>
<feature type="compositionally biased region" description="Low complexity" evidence="1">
    <location>
        <begin position="25"/>
        <end position="36"/>
    </location>
</feature>
<dbReference type="Proteomes" id="UP000010087">
    <property type="component" value="Chromosome 2"/>
</dbReference>
<reference evidence="3 4" key="1">
    <citation type="journal article" date="2012" name="PLoS ONE">
        <title>Evolution of Burkholderia pseudomallei in recurrent melioidosis.</title>
        <authorList>
            <person name="Hayden H.S."/>
            <person name="Lim R."/>
            <person name="Brittnacher M.J."/>
            <person name="Sims E.H."/>
            <person name="Ramage E.R."/>
            <person name="Fong C."/>
            <person name="Wu Z."/>
            <person name="Crist E."/>
            <person name="Chang J."/>
            <person name="Zhou Y."/>
            <person name="Radey M."/>
            <person name="Rohmer L."/>
            <person name="Haugen E."/>
            <person name="Gillett W."/>
            <person name="Wuthiekanun V."/>
            <person name="Peacock S.J."/>
            <person name="Kaul R."/>
            <person name="Miller S.I."/>
            <person name="Manoil C."/>
            <person name="Jacobs M.A."/>
        </authorList>
    </citation>
    <scope>NUCLEOTIDE SEQUENCE [LARGE SCALE GENOMIC DNA]</scope>
    <source>
        <strain evidence="3 4">1026b</strain>
    </source>
</reference>
<name>A0A0H3HR38_BURP2</name>
<organism evidence="3 4">
    <name type="scientific">Burkholderia pseudomallei (strain 1026b)</name>
    <dbReference type="NCBI Taxonomy" id="884204"/>
    <lineage>
        <taxon>Bacteria</taxon>
        <taxon>Pseudomonadati</taxon>
        <taxon>Pseudomonadota</taxon>
        <taxon>Betaproteobacteria</taxon>
        <taxon>Burkholderiales</taxon>
        <taxon>Burkholderiaceae</taxon>
        <taxon>Burkholderia</taxon>
        <taxon>pseudomallei group</taxon>
    </lineage>
</organism>
<sequence length="369" mass="40121">MTSPLVKKRIAGDEDGGWIRKRTTRPAQSAPRSSPSNDNVENCRLAKANIPAKFKDGDRGLFEQSGETYQPICSGVQWIANVTDPDGGNPAHALDIWTLNGKQKRIEVPYELIDQPSELARYLIKQGMRIERVRDAARRIADYLSSHPREPVHIRTTRDGWQVLGNTEAYVLRNKAFCTSGQVCSVTRTSPIAVRQRAGTLAQWNAIVRLCVGNPLLIVALCAAFASALLHPFGRNAFGISFVGRSSTGKTTALRLALSLFDSPSNLANWVSTANGLEALAAQHSHMPLVLDEIGLASREVMSDAAYRLTNGSGKLRASRDGSLASVTHISSVSLTAGEESVVDRIEQGGRQAKLGQFARFTALNTDYP</sequence>
<accession>A0A0H3HR38</accession>
<dbReference type="Pfam" id="PF06048">
    <property type="entry name" value="DUF927"/>
    <property type="match status" value="1"/>
</dbReference>
<gene>
    <name evidence="3" type="ordered locus">BP1026B_II0437</name>
</gene>